<dbReference type="AlphaFoldDB" id="A0A7S3NEZ9"/>
<dbReference type="EMBL" id="HBII01036880">
    <property type="protein sequence ID" value="CAE0356707.1"/>
    <property type="molecule type" value="Transcribed_RNA"/>
</dbReference>
<dbReference type="EMBL" id="HBII01036879">
    <property type="protein sequence ID" value="CAE0356706.1"/>
    <property type="molecule type" value="Transcribed_RNA"/>
</dbReference>
<name>A0A7S3NEZ9_9SPIT</name>
<sequence>MWKKILRDVREFFRILFRHRFHHLEFKDREGAISCAQHLLDELGIYHSERLMEDYNIFCFMHQTHRYTASKLFIISNANRKFSPFEILENYNENNLKVFLKHPVCSRMFYFVFANFGQHYHSLVKAEYRGQVLTMISCMMNCFQKMRQHSHVSRVDFWLE</sequence>
<accession>A0A7S3NEZ9</accession>
<evidence type="ECO:0000313" key="1">
    <source>
        <dbReference type="EMBL" id="CAE0356706.1"/>
    </source>
</evidence>
<reference evidence="2" key="1">
    <citation type="submission" date="2021-01" db="EMBL/GenBank/DDBJ databases">
        <authorList>
            <person name="Corre E."/>
            <person name="Pelletier E."/>
            <person name="Niang G."/>
            <person name="Scheremetjew M."/>
            <person name="Finn R."/>
            <person name="Kale V."/>
            <person name="Holt S."/>
            <person name="Cochrane G."/>
            <person name="Meng A."/>
            <person name="Brown T."/>
            <person name="Cohen L."/>
        </authorList>
    </citation>
    <scope>NUCLEOTIDE SEQUENCE</scope>
    <source>
        <strain evidence="2">FSP1.4</strain>
    </source>
</reference>
<gene>
    <name evidence="1" type="ORF">EHAR0213_LOCUS15623</name>
    <name evidence="2" type="ORF">EHAR0213_LOCUS15624</name>
</gene>
<protein>
    <submittedName>
        <fullName evidence="2">Uncharacterized protein</fullName>
    </submittedName>
</protein>
<organism evidence="2">
    <name type="scientific">Euplotes harpa</name>
    <dbReference type="NCBI Taxonomy" id="151035"/>
    <lineage>
        <taxon>Eukaryota</taxon>
        <taxon>Sar</taxon>
        <taxon>Alveolata</taxon>
        <taxon>Ciliophora</taxon>
        <taxon>Intramacronucleata</taxon>
        <taxon>Spirotrichea</taxon>
        <taxon>Hypotrichia</taxon>
        <taxon>Euplotida</taxon>
        <taxon>Euplotidae</taxon>
        <taxon>Euplotes</taxon>
    </lineage>
</organism>
<proteinExistence type="predicted"/>
<evidence type="ECO:0000313" key="2">
    <source>
        <dbReference type="EMBL" id="CAE0356707.1"/>
    </source>
</evidence>